<dbReference type="EMBL" id="LT934425">
    <property type="protein sequence ID" value="SOH06230.1"/>
    <property type="molecule type" value="Genomic_DNA"/>
</dbReference>
<organism evidence="2">
    <name type="scientific">Kuenenia stuttgartiensis</name>
    <dbReference type="NCBI Taxonomy" id="174633"/>
    <lineage>
        <taxon>Bacteria</taxon>
        <taxon>Pseudomonadati</taxon>
        <taxon>Planctomycetota</taxon>
        <taxon>Candidatus Brocadiia</taxon>
        <taxon>Candidatus Brocadiales</taxon>
        <taxon>Candidatus Brocadiaceae</taxon>
        <taxon>Candidatus Kuenenia</taxon>
    </lineage>
</organism>
<name>Q1Q5T7_KUEST</name>
<dbReference type="PANTHER" id="PTHR30203:SF24">
    <property type="entry name" value="BLR4935 PROTEIN"/>
    <property type="match status" value="1"/>
</dbReference>
<reference evidence="5" key="4">
    <citation type="submission" date="2017-10" db="EMBL/GenBank/DDBJ databases">
        <authorList>
            <person name="Frank J."/>
        </authorList>
    </citation>
    <scope>NUCLEOTIDE SEQUENCE [LARGE SCALE GENOMIC DNA]</scope>
</reference>
<dbReference type="OrthoDB" id="9791261at2"/>
<dbReference type="EMBL" id="CT573071">
    <property type="protein sequence ID" value="CAJ75381.1"/>
    <property type="molecule type" value="Genomic_DNA"/>
</dbReference>
<evidence type="ECO:0000313" key="4">
    <source>
        <dbReference type="EMBL" id="SOH06230.1"/>
    </source>
</evidence>
<dbReference type="PANTHER" id="PTHR30203">
    <property type="entry name" value="OUTER MEMBRANE CATION EFFLUX PROTEIN"/>
    <property type="match status" value="1"/>
</dbReference>
<reference evidence="3 6" key="5">
    <citation type="submission" date="2020-02" db="EMBL/GenBank/DDBJ databases">
        <title>Newly sequenced genome of strain CSTR1 showed variability in Candidatus Kuenenia stuttgartiensis genomes.</title>
        <authorList>
            <person name="Ding C."/>
            <person name="Adrian L."/>
        </authorList>
    </citation>
    <scope>NUCLEOTIDE SEQUENCE [LARGE SCALE GENOMIC DNA]</scope>
    <source>
        <strain evidence="3 6">CSTR1</strain>
    </source>
</reference>
<dbReference type="Proteomes" id="UP000501926">
    <property type="component" value="Chromosome"/>
</dbReference>
<evidence type="ECO:0000313" key="3">
    <source>
        <dbReference type="EMBL" id="QII12296.1"/>
    </source>
</evidence>
<evidence type="ECO:0000313" key="5">
    <source>
        <dbReference type="Proteomes" id="UP000221734"/>
    </source>
</evidence>
<gene>
    <name evidence="2" type="primary">czcC</name>
    <name evidence="4" type="synonym">czcC_5</name>
    <name evidence="3" type="ORF">KsCSTR_29170</name>
    <name evidence="4" type="ORF">KSMBR1_3757</name>
    <name evidence="2" type="ORF">kuste4619</name>
</gene>
<reference evidence="4" key="3">
    <citation type="submission" date="2017-10" db="EMBL/GenBank/DDBJ databases">
        <authorList>
            <person name="Banno H."/>
            <person name="Chua N.-H."/>
        </authorList>
    </citation>
    <scope>NUCLEOTIDE SEQUENCE [LARGE SCALE GENOMIC DNA]</scope>
    <source>
        <strain evidence="4">Kuenenia_mbr1_ru-nijmegen</strain>
    </source>
</reference>
<dbReference type="InterPro" id="IPR010131">
    <property type="entry name" value="MdtP/NodT-like"/>
</dbReference>
<dbReference type="Proteomes" id="UP000221734">
    <property type="component" value="Chromosome Kuenenia_stuttgartiensis_MBR1"/>
</dbReference>
<reference evidence="2" key="2">
    <citation type="submission" date="2006-01" db="EMBL/GenBank/DDBJ databases">
        <authorList>
            <person name="Genoscope"/>
        </authorList>
    </citation>
    <scope>NUCLEOTIDE SEQUENCE</scope>
</reference>
<keyword evidence="5" id="KW-1185">Reference proteome</keyword>
<dbReference type="RefSeq" id="WP_099326702.1">
    <property type="nucleotide sequence ID" value="NZ_CP049055.1"/>
</dbReference>
<proteinExistence type="inferred from homology"/>
<evidence type="ECO:0000313" key="6">
    <source>
        <dbReference type="Proteomes" id="UP000501926"/>
    </source>
</evidence>
<dbReference type="KEGG" id="kst:KSMBR1_3757"/>
<dbReference type="EMBL" id="CP049055">
    <property type="protein sequence ID" value="QII12296.1"/>
    <property type="molecule type" value="Genomic_DNA"/>
</dbReference>
<dbReference type="GO" id="GO:0015562">
    <property type="term" value="F:efflux transmembrane transporter activity"/>
    <property type="evidence" value="ECO:0007669"/>
    <property type="project" value="InterPro"/>
</dbReference>
<dbReference type="InterPro" id="IPR003423">
    <property type="entry name" value="OMP_efflux"/>
</dbReference>
<reference evidence="2" key="1">
    <citation type="journal article" date="2006" name="Nature">
        <title>Deciphering the evolution and metabolism of an anammox bacterium from a community genome.</title>
        <authorList>
            <person name="Strous M."/>
            <person name="Pelletier E."/>
            <person name="Mangenot S."/>
            <person name="Rattei T."/>
            <person name="Lehner A."/>
            <person name="Taylor M.W."/>
            <person name="Horn M."/>
            <person name="Daims H."/>
            <person name="Bartol-Mavel D."/>
            <person name="Wincker P."/>
            <person name="Barbe V."/>
            <person name="Fonknechten N."/>
            <person name="Vallenet D."/>
            <person name="Segurens B."/>
            <person name="Schenowitz-Truong C."/>
            <person name="Medigue C."/>
            <person name="Collingro A."/>
            <person name="Snel B."/>
            <person name="Dutilh B.E."/>
            <person name="OpDenCamp H.J.M."/>
            <person name="vanDerDrift C."/>
            <person name="Cirpus I."/>
            <person name="vanDePas-Schoonen K.T."/>
            <person name="Harhangi H.R."/>
            <person name="vanNiftrik L."/>
            <person name="Schmid M."/>
            <person name="Keltjens J."/>
            <person name="vanDeVossenberg J."/>
            <person name="Kartal B."/>
            <person name="Meier H."/>
            <person name="Frishman D."/>
            <person name="Huynen M.A."/>
            <person name="Mewes H."/>
            <person name="Weissenbach J."/>
            <person name="Jetten M.S.M."/>
            <person name="Wagner M."/>
            <person name="LePaslier D."/>
        </authorList>
    </citation>
    <scope>NUCLEOTIDE SEQUENCE</scope>
</reference>
<dbReference type="Gene3D" id="1.20.1600.10">
    <property type="entry name" value="Outer membrane efflux proteins (OEP)"/>
    <property type="match status" value="1"/>
</dbReference>
<dbReference type="Pfam" id="PF02321">
    <property type="entry name" value="OEP"/>
    <property type="match status" value="2"/>
</dbReference>
<dbReference type="AlphaFoldDB" id="Q1Q5T7"/>
<dbReference type="SUPFAM" id="SSF56954">
    <property type="entry name" value="Outer membrane efflux proteins (OEP)"/>
    <property type="match status" value="1"/>
</dbReference>
<accession>Q1Q5T7</accession>
<evidence type="ECO:0000256" key="1">
    <source>
        <dbReference type="ARBA" id="ARBA00007613"/>
    </source>
</evidence>
<evidence type="ECO:0000313" key="2">
    <source>
        <dbReference type="EMBL" id="CAJ75381.1"/>
    </source>
</evidence>
<comment type="similarity">
    <text evidence="1">Belongs to the outer membrane factor (OMF) (TC 1.B.17) family.</text>
</comment>
<sequence>MNFLKILSIAIHLFIVTHFAISFNTTLVIASDLEFKQKEKHLTIEDAVNIAINNNPIIMSKKHTVGAAQGKIKQAQLMPNPEITLLTEEIPTEEIGLNQSQNMVSLSQKLEIGGKRGLRTDVAKKEKNILSFDVQTTIWNITAQTKKAFFDLLTAQDELNLAKKTVEIAMSLKNLSDKKFKVGDISKLGVLKAEVELSNAKTTVVEAERNMFNATKRLQTVMGTTGAPLQKLVPIPVTDAPLLKLEKLEELSLKNYPELQAQKSIVNLSLLKVKEAKRKMIPDIDVSIGYKRLSATDDDTIQAGISLPLPFFNRNQGNIIEAKELSHKSKDDEAAARNKLLLQLDNAYSMYASTRELVRSFIDTIVPQAEESLKMSKQGYEHGEFDFLEVLDAQRTLVTANVSYLKALNDLFTSITEIERLVGVKISDIK</sequence>
<protein>
    <submittedName>
        <fullName evidence="3">Heavy metal RND efflux outer membrane protein, CzcC family</fullName>
    </submittedName>
    <submittedName>
        <fullName evidence="2">Similar to cobalt-zinc-cadmium resistance protein czcC</fullName>
    </submittedName>
</protein>